<dbReference type="OrthoDB" id="4069039at2759"/>
<organism evidence="2 3">
    <name type="scientific">Eremothecium gossypii (strain ATCC 10895 / CBS 109.51 / FGSC 9923 / NRRL Y-1056)</name>
    <name type="common">Yeast</name>
    <name type="synonym">Ashbya gossypii</name>
    <dbReference type="NCBI Taxonomy" id="284811"/>
    <lineage>
        <taxon>Eukaryota</taxon>
        <taxon>Fungi</taxon>
        <taxon>Dikarya</taxon>
        <taxon>Ascomycota</taxon>
        <taxon>Saccharomycotina</taxon>
        <taxon>Saccharomycetes</taxon>
        <taxon>Saccharomycetales</taxon>
        <taxon>Saccharomycetaceae</taxon>
        <taxon>Eremothecium</taxon>
    </lineage>
</organism>
<dbReference type="FunCoup" id="Q74ZH3">
    <property type="interactions" value="27"/>
</dbReference>
<name>Q74ZH3_EREGS</name>
<feature type="region of interest" description="Disordered" evidence="1">
    <location>
        <begin position="1"/>
        <end position="60"/>
    </location>
</feature>
<dbReference type="InterPro" id="IPR035303">
    <property type="entry name" value="DUF5364"/>
</dbReference>
<reference evidence="2 3" key="1">
    <citation type="journal article" date="2004" name="Science">
        <title>The Ashbya gossypii genome as a tool for mapping the ancient Saccharomyces cerevisiae genome.</title>
        <authorList>
            <person name="Dietrich F.S."/>
            <person name="Voegeli S."/>
            <person name="Brachat S."/>
            <person name="Lerch A."/>
            <person name="Gates K."/>
            <person name="Steiner S."/>
            <person name="Mohr C."/>
            <person name="Pohlmann R."/>
            <person name="Luedi P."/>
            <person name="Choi S."/>
            <person name="Wing R.A."/>
            <person name="Flavier A."/>
            <person name="Gaffney T.D."/>
            <person name="Philippsen P."/>
        </authorList>
    </citation>
    <scope>NUCLEOTIDE SEQUENCE [LARGE SCALE GENOMIC DNA]</scope>
    <source>
        <strain evidence="3">ATCC 10895 / CBS 109.51 / FGSC 9923 / NRRL Y-1056</strain>
    </source>
</reference>
<reference evidence="3" key="2">
    <citation type="journal article" date="2013" name="G3 (Bethesda)">
        <title>Genomes of Ashbya fungi isolated from insects reveal four mating-type loci, numerous translocations, lack of transposons, and distinct gene duplications.</title>
        <authorList>
            <person name="Dietrich F.S."/>
            <person name="Voegeli S."/>
            <person name="Kuo S."/>
            <person name="Philippsen P."/>
        </authorList>
    </citation>
    <scope>GENOME REANNOTATION</scope>
    <source>
        <strain evidence="3">ATCC 10895 / CBS 109.51 / FGSC 9923 / NRRL Y-1056</strain>
    </source>
</reference>
<evidence type="ECO:0000256" key="1">
    <source>
        <dbReference type="SAM" id="MobiDB-lite"/>
    </source>
</evidence>
<evidence type="ECO:0000313" key="2">
    <source>
        <dbReference type="EMBL" id="AAS54724.1"/>
    </source>
</evidence>
<accession>Q74ZH3</accession>
<gene>
    <name evidence="2" type="ORF">AGOS_AGR234W</name>
</gene>
<dbReference type="GeneID" id="4623202"/>
<dbReference type="Pfam" id="PF17322">
    <property type="entry name" value="DUF5364"/>
    <property type="match status" value="1"/>
</dbReference>
<keyword evidence="3" id="KW-1185">Reference proteome</keyword>
<evidence type="ECO:0000313" key="3">
    <source>
        <dbReference type="Proteomes" id="UP000000591"/>
    </source>
</evidence>
<feature type="region of interest" description="Disordered" evidence="1">
    <location>
        <begin position="127"/>
        <end position="179"/>
    </location>
</feature>
<feature type="compositionally biased region" description="Basic and acidic residues" evidence="1">
    <location>
        <begin position="8"/>
        <end position="19"/>
    </location>
</feature>
<dbReference type="KEGG" id="ago:AGOS_AGR234W"/>
<dbReference type="RefSeq" id="NP_986900.1">
    <property type="nucleotide sequence ID" value="NM_211962.1"/>
</dbReference>
<dbReference type="HOGENOM" id="CLU_125618_0_0_1"/>
<feature type="compositionally biased region" description="Acidic residues" evidence="1">
    <location>
        <begin position="170"/>
        <end position="179"/>
    </location>
</feature>
<proteinExistence type="predicted"/>
<dbReference type="OMA" id="YRYHEDI"/>
<sequence length="179" mass="20547">MDPYNLKQDNRKRFQDKERLKRRHATPSDRKYRQLHKSTPSEEGETEQDSDELKAQPLLPNTYRYNEDIALTYDNVEVAPEITSKLREVLKQRPDITTSVARTVQSRLTAKELQTKDLKALNALLGSPRAESSASALPTAGSPEPEHPQQRTKRLAEQKPESHVPKDLQEDQDFLDSIM</sequence>
<dbReference type="InParanoid" id="Q74ZH3"/>
<dbReference type="Proteomes" id="UP000000591">
    <property type="component" value="Chromosome VII"/>
</dbReference>
<protein>
    <submittedName>
        <fullName evidence="2">AGR234Wp</fullName>
    </submittedName>
</protein>
<dbReference type="eggNOG" id="ENOG502S8M8">
    <property type="taxonomic scope" value="Eukaryota"/>
</dbReference>
<dbReference type="AlphaFoldDB" id="Q74ZH3"/>
<feature type="compositionally biased region" description="Basic and acidic residues" evidence="1">
    <location>
        <begin position="144"/>
        <end position="169"/>
    </location>
</feature>
<dbReference type="EMBL" id="AE016820">
    <property type="protein sequence ID" value="AAS54724.1"/>
    <property type="molecule type" value="Genomic_DNA"/>
</dbReference>